<protein>
    <submittedName>
        <fullName evidence="2">Uncharacterized protein</fullName>
    </submittedName>
</protein>
<evidence type="ECO:0000313" key="3">
    <source>
        <dbReference type="Proteomes" id="UP000799437"/>
    </source>
</evidence>
<dbReference type="EMBL" id="ML996582">
    <property type="protein sequence ID" value="KAF2754055.1"/>
    <property type="molecule type" value="Genomic_DNA"/>
</dbReference>
<dbReference type="AlphaFoldDB" id="A0A6A6VV59"/>
<proteinExistence type="predicted"/>
<feature type="region of interest" description="Disordered" evidence="1">
    <location>
        <begin position="63"/>
        <end position="82"/>
    </location>
</feature>
<reference evidence="2" key="1">
    <citation type="journal article" date="2020" name="Stud. Mycol.">
        <title>101 Dothideomycetes genomes: a test case for predicting lifestyles and emergence of pathogens.</title>
        <authorList>
            <person name="Haridas S."/>
            <person name="Albert R."/>
            <person name="Binder M."/>
            <person name="Bloem J."/>
            <person name="Labutti K."/>
            <person name="Salamov A."/>
            <person name="Andreopoulos B."/>
            <person name="Baker S."/>
            <person name="Barry K."/>
            <person name="Bills G."/>
            <person name="Bluhm B."/>
            <person name="Cannon C."/>
            <person name="Castanera R."/>
            <person name="Culley D."/>
            <person name="Daum C."/>
            <person name="Ezra D."/>
            <person name="Gonzalez J."/>
            <person name="Henrissat B."/>
            <person name="Kuo A."/>
            <person name="Liang C."/>
            <person name="Lipzen A."/>
            <person name="Lutzoni F."/>
            <person name="Magnuson J."/>
            <person name="Mondo S."/>
            <person name="Nolan M."/>
            <person name="Ohm R."/>
            <person name="Pangilinan J."/>
            <person name="Park H.-J."/>
            <person name="Ramirez L."/>
            <person name="Alfaro M."/>
            <person name="Sun H."/>
            <person name="Tritt A."/>
            <person name="Yoshinaga Y."/>
            <person name="Zwiers L.-H."/>
            <person name="Turgeon B."/>
            <person name="Goodwin S."/>
            <person name="Spatafora J."/>
            <person name="Crous P."/>
            <person name="Grigoriev I."/>
        </authorList>
    </citation>
    <scope>NUCLEOTIDE SEQUENCE</scope>
    <source>
        <strain evidence="2">CBS 121739</strain>
    </source>
</reference>
<organism evidence="2 3">
    <name type="scientific">Pseudovirgaria hyperparasitica</name>
    <dbReference type="NCBI Taxonomy" id="470096"/>
    <lineage>
        <taxon>Eukaryota</taxon>
        <taxon>Fungi</taxon>
        <taxon>Dikarya</taxon>
        <taxon>Ascomycota</taxon>
        <taxon>Pezizomycotina</taxon>
        <taxon>Dothideomycetes</taxon>
        <taxon>Dothideomycetes incertae sedis</taxon>
        <taxon>Acrospermales</taxon>
        <taxon>Acrospermaceae</taxon>
        <taxon>Pseudovirgaria</taxon>
    </lineage>
</organism>
<name>A0A6A6VV59_9PEZI</name>
<evidence type="ECO:0000313" key="2">
    <source>
        <dbReference type="EMBL" id="KAF2754055.1"/>
    </source>
</evidence>
<gene>
    <name evidence="2" type="ORF">EJ05DRAFT_480051</name>
</gene>
<dbReference type="Proteomes" id="UP000799437">
    <property type="component" value="Unassembled WGS sequence"/>
</dbReference>
<accession>A0A6A6VV59</accession>
<dbReference type="RefSeq" id="XP_033596506.1">
    <property type="nucleotide sequence ID" value="XM_033744802.1"/>
</dbReference>
<sequence>MGLLGFEKDIEAVKKSVQEKKSQVEEALDERRRVGRYMQVGKALLEYHERLLELERRLLVNSEEKNQDDESESEESSEDEDDDTALMSLWRLRRHVRQYLVLREISTQLGVDHPFLVAQEARILKVRYTLLLDLSTALKQAQATGRSADARVLSVMSVYRDMDEGGEAVKVFQSLPKA</sequence>
<dbReference type="OrthoDB" id="332281at2759"/>
<feature type="compositionally biased region" description="Acidic residues" evidence="1">
    <location>
        <begin position="66"/>
        <end position="82"/>
    </location>
</feature>
<keyword evidence="3" id="KW-1185">Reference proteome</keyword>
<dbReference type="GeneID" id="54485856"/>
<evidence type="ECO:0000256" key="1">
    <source>
        <dbReference type="SAM" id="MobiDB-lite"/>
    </source>
</evidence>